<dbReference type="GO" id="GO:0005741">
    <property type="term" value="C:mitochondrial outer membrane"/>
    <property type="evidence" value="ECO:0007669"/>
    <property type="project" value="TreeGrafter"/>
</dbReference>
<feature type="coiled-coil region" evidence="6">
    <location>
        <begin position="521"/>
        <end position="548"/>
    </location>
</feature>
<keyword evidence="7" id="KW-0812">Transmembrane</keyword>
<evidence type="ECO:0000313" key="10">
    <source>
        <dbReference type="Proteomes" id="UP000828390"/>
    </source>
</evidence>
<dbReference type="SUPFAM" id="SSF52540">
    <property type="entry name" value="P-loop containing nucleoside triphosphate hydrolases"/>
    <property type="match status" value="1"/>
</dbReference>
<dbReference type="AlphaFoldDB" id="A0A9D4MA24"/>
<dbReference type="InterPro" id="IPR045063">
    <property type="entry name" value="Dynamin_N"/>
</dbReference>
<dbReference type="Gene3D" id="3.40.50.300">
    <property type="entry name" value="P-loop containing nucleotide triphosphate hydrolases"/>
    <property type="match status" value="1"/>
</dbReference>
<comment type="caution">
    <text evidence="9">The sequence shown here is derived from an EMBL/GenBank/DDBJ whole genome shotgun (WGS) entry which is preliminary data.</text>
</comment>
<dbReference type="PANTHER" id="PTHR10465:SF0">
    <property type="entry name" value="SARCALUMENIN"/>
    <property type="match status" value="1"/>
</dbReference>
<keyword evidence="2" id="KW-0547">Nucleotide-binding</keyword>
<evidence type="ECO:0000256" key="3">
    <source>
        <dbReference type="ARBA" id="ARBA00022801"/>
    </source>
</evidence>
<reference evidence="9" key="2">
    <citation type="submission" date="2020-11" db="EMBL/GenBank/DDBJ databases">
        <authorList>
            <person name="McCartney M.A."/>
            <person name="Auch B."/>
            <person name="Kono T."/>
            <person name="Mallez S."/>
            <person name="Becker A."/>
            <person name="Gohl D.M."/>
            <person name="Silverstein K.A.T."/>
            <person name="Koren S."/>
            <person name="Bechman K.B."/>
            <person name="Herman A."/>
            <person name="Abrahante J.E."/>
            <person name="Garbe J."/>
        </authorList>
    </citation>
    <scope>NUCLEOTIDE SEQUENCE</scope>
    <source>
        <strain evidence="9">Duluth1</strain>
        <tissue evidence="9">Whole animal</tissue>
    </source>
</reference>
<keyword evidence="6" id="KW-0175">Coiled coil</keyword>
<feature type="coiled-coil region" evidence="6">
    <location>
        <begin position="238"/>
        <end position="265"/>
    </location>
</feature>
<reference evidence="9" key="1">
    <citation type="journal article" date="2019" name="bioRxiv">
        <title>The Genome of the Zebra Mussel, Dreissena polymorpha: A Resource for Invasive Species Research.</title>
        <authorList>
            <person name="McCartney M.A."/>
            <person name="Auch B."/>
            <person name="Kono T."/>
            <person name="Mallez S."/>
            <person name="Zhang Y."/>
            <person name="Obille A."/>
            <person name="Becker A."/>
            <person name="Abrahante J.E."/>
            <person name="Garbe J."/>
            <person name="Badalamenti J.P."/>
            <person name="Herman A."/>
            <person name="Mangelson H."/>
            <person name="Liachko I."/>
            <person name="Sullivan S."/>
            <person name="Sone E.D."/>
            <person name="Koren S."/>
            <person name="Silverstein K.A.T."/>
            <person name="Beckman K.B."/>
            <person name="Gohl D.M."/>
        </authorList>
    </citation>
    <scope>NUCLEOTIDE SEQUENCE</scope>
    <source>
        <strain evidence="9">Duluth1</strain>
        <tissue evidence="9">Whole animal</tissue>
    </source>
</reference>
<dbReference type="Proteomes" id="UP000828390">
    <property type="component" value="Unassembled WGS sequence"/>
</dbReference>
<dbReference type="GO" id="GO:0005525">
    <property type="term" value="F:GTP binding"/>
    <property type="evidence" value="ECO:0007669"/>
    <property type="project" value="UniProtKB-KW"/>
</dbReference>
<keyword evidence="10" id="KW-1185">Reference proteome</keyword>
<proteinExistence type="predicted"/>
<comment type="subcellular location">
    <subcellularLocation>
        <location evidence="1">Membrane</location>
    </subcellularLocation>
</comment>
<dbReference type="GO" id="GO:0008053">
    <property type="term" value="P:mitochondrial fusion"/>
    <property type="evidence" value="ECO:0007669"/>
    <property type="project" value="TreeGrafter"/>
</dbReference>
<keyword evidence="5 7" id="KW-0472">Membrane</keyword>
<dbReference type="Pfam" id="PF00350">
    <property type="entry name" value="Dynamin_N"/>
    <property type="match status" value="1"/>
</dbReference>
<dbReference type="PANTHER" id="PTHR10465">
    <property type="entry name" value="TRANSMEMBRANE GTPASE FZO1"/>
    <property type="match status" value="1"/>
</dbReference>
<evidence type="ECO:0000256" key="2">
    <source>
        <dbReference type="ARBA" id="ARBA00022741"/>
    </source>
</evidence>
<feature type="transmembrane region" description="Helical" evidence="7">
    <location>
        <begin position="382"/>
        <end position="404"/>
    </location>
</feature>
<keyword evidence="3" id="KW-0378">Hydrolase</keyword>
<keyword evidence="4" id="KW-0342">GTP-binding</keyword>
<dbReference type="EMBL" id="JAIWYP010000002">
    <property type="protein sequence ID" value="KAH3872858.1"/>
    <property type="molecule type" value="Genomic_DNA"/>
</dbReference>
<evidence type="ECO:0000256" key="5">
    <source>
        <dbReference type="ARBA" id="ARBA00023136"/>
    </source>
</evidence>
<evidence type="ECO:0000259" key="8">
    <source>
        <dbReference type="Pfam" id="PF00350"/>
    </source>
</evidence>
<accession>A0A9D4MA24</accession>
<evidence type="ECO:0000256" key="6">
    <source>
        <dbReference type="SAM" id="Coils"/>
    </source>
</evidence>
<evidence type="ECO:0000256" key="1">
    <source>
        <dbReference type="ARBA" id="ARBA00004370"/>
    </source>
</evidence>
<gene>
    <name evidence="9" type="ORF">DPMN_036081</name>
</gene>
<feature type="domain" description="Dynamin N-terminal" evidence="8">
    <location>
        <begin position="4"/>
        <end position="109"/>
    </location>
</feature>
<dbReference type="GO" id="GO:0003924">
    <property type="term" value="F:GTPase activity"/>
    <property type="evidence" value="ECO:0007669"/>
    <property type="project" value="InterPro"/>
</dbReference>
<protein>
    <recommendedName>
        <fullName evidence="8">Dynamin N-terminal domain-containing protein</fullName>
    </recommendedName>
</protein>
<evidence type="ECO:0000256" key="7">
    <source>
        <dbReference type="SAM" id="Phobius"/>
    </source>
</evidence>
<feature type="transmembrane region" description="Helical" evidence="7">
    <location>
        <begin position="410"/>
        <end position="432"/>
    </location>
</feature>
<keyword evidence="7" id="KW-1133">Transmembrane helix</keyword>
<name>A0A9D4MA24_DREPO</name>
<sequence>MDDEATEHENIKEVLKLTSDLHESSKQQPDCFHLFLPKTKHGVLAYDLVIIDSPGIDIDPELDKGISKYCADSDVFLLVISGDGRLSLIEKNFLLKVKDTLSTPNIFILVNRWDLCENHPDANAVKKQHQKYARALLECVYGQEAKHNRVFFVSSKRKLETMLQGEATPESREYTADDFDEFQKTLTNCVTRNAVESRCEERIRSGQSMCVVIQNVLKMMEDYFRKERECCVDLTNKMESLMVTKNNMSVELKEFEQKIRGLVEESFLQENASKLIQNKGPDEKEFDENNVNEYKKTLCARMKLQLGVNIWNYCQQDMNDRQKETEDILKEKVDEVRKILSFDLYFESKSGVAHTNLQNGPITYDNILTGFTSNTGNTINGWICALVAIPSAIVCPLGTAAVMSAGGLSIGGFAMCASTVVGGLTGLGAAVFGQYKTRNKRKIIEAQFVENANKKFETLKTETAKLISKNIAMKLSDELDDVMKHFKGPEIMLANKALEAGNRLKPLEQLIRNAGLKSKRVQKLQLEFQKLTEEAERLKQNQQTVSERNSEESA</sequence>
<dbReference type="GO" id="GO:0051646">
    <property type="term" value="P:mitochondrion localization"/>
    <property type="evidence" value="ECO:0007669"/>
    <property type="project" value="TreeGrafter"/>
</dbReference>
<evidence type="ECO:0000256" key="4">
    <source>
        <dbReference type="ARBA" id="ARBA00023134"/>
    </source>
</evidence>
<organism evidence="9 10">
    <name type="scientific">Dreissena polymorpha</name>
    <name type="common">Zebra mussel</name>
    <name type="synonym">Mytilus polymorpha</name>
    <dbReference type="NCBI Taxonomy" id="45954"/>
    <lineage>
        <taxon>Eukaryota</taxon>
        <taxon>Metazoa</taxon>
        <taxon>Spiralia</taxon>
        <taxon>Lophotrochozoa</taxon>
        <taxon>Mollusca</taxon>
        <taxon>Bivalvia</taxon>
        <taxon>Autobranchia</taxon>
        <taxon>Heteroconchia</taxon>
        <taxon>Euheterodonta</taxon>
        <taxon>Imparidentia</taxon>
        <taxon>Neoheterodontei</taxon>
        <taxon>Myida</taxon>
        <taxon>Dreissenoidea</taxon>
        <taxon>Dreissenidae</taxon>
        <taxon>Dreissena</taxon>
    </lineage>
</organism>
<dbReference type="InterPro" id="IPR027417">
    <property type="entry name" value="P-loop_NTPase"/>
</dbReference>
<dbReference type="InterPro" id="IPR027094">
    <property type="entry name" value="Mitofusin_fam"/>
</dbReference>
<evidence type="ECO:0000313" key="9">
    <source>
        <dbReference type="EMBL" id="KAH3872858.1"/>
    </source>
</evidence>